<dbReference type="EMBL" id="JACHNY010000008">
    <property type="protein sequence ID" value="MBB4619289.1"/>
    <property type="molecule type" value="Genomic_DNA"/>
</dbReference>
<dbReference type="RefSeq" id="WP_066773330.1">
    <property type="nucleotide sequence ID" value="NZ_JACHNY010000008.1"/>
</dbReference>
<dbReference type="Proteomes" id="UP000574769">
    <property type="component" value="Unassembled WGS sequence"/>
</dbReference>
<comment type="caution">
    <text evidence="1">The sequence shown here is derived from an EMBL/GenBank/DDBJ whole genome shotgun (WGS) entry which is preliminary data.</text>
</comment>
<reference evidence="1 2" key="1">
    <citation type="submission" date="2020-08" db="EMBL/GenBank/DDBJ databases">
        <title>Genomic Encyclopedia of Type Strains, Phase IV (KMG-IV): sequencing the most valuable type-strain genomes for metagenomic binning, comparative biology and taxonomic classification.</title>
        <authorList>
            <person name="Goeker M."/>
        </authorList>
    </citation>
    <scope>NUCLEOTIDE SEQUENCE [LARGE SCALE GENOMIC DNA]</scope>
    <source>
        <strain evidence="1 2">DSM 15867</strain>
    </source>
</reference>
<protein>
    <submittedName>
        <fullName evidence="1">Uncharacterized protein</fullName>
    </submittedName>
</protein>
<gene>
    <name evidence="1" type="ORF">GGQ96_003442</name>
</gene>
<evidence type="ECO:0000313" key="2">
    <source>
        <dbReference type="Proteomes" id="UP000574769"/>
    </source>
</evidence>
<accession>A0A7W7ANA4</accession>
<dbReference type="AlphaFoldDB" id="A0A7W7ANA4"/>
<organism evidence="1 2">
    <name type="scientific">Sphingomonas abaci</name>
    <dbReference type="NCBI Taxonomy" id="237611"/>
    <lineage>
        <taxon>Bacteria</taxon>
        <taxon>Pseudomonadati</taxon>
        <taxon>Pseudomonadota</taxon>
        <taxon>Alphaproteobacteria</taxon>
        <taxon>Sphingomonadales</taxon>
        <taxon>Sphingomonadaceae</taxon>
        <taxon>Sphingomonas</taxon>
    </lineage>
</organism>
<keyword evidence="2" id="KW-1185">Reference proteome</keyword>
<sequence>MERFLLFIRDVDGRDQTDVHPSERSARTALAAYVRSRSEPNADVVPLHDDDAIDSYFAARDAAYVIARLTKTMRREGDPA</sequence>
<evidence type="ECO:0000313" key="1">
    <source>
        <dbReference type="EMBL" id="MBB4619289.1"/>
    </source>
</evidence>
<name>A0A7W7ANA4_9SPHN</name>
<proteinExistence type="predicted"/>